<keyword evidence="2" id="KW-1185">Reference proteome</keyword>
<dbReference type="EMBL" id="CP017641">
    <property type="protein sequence ID" value="APZ93611.1"/>
    <property type="molecule type" value="Genomic_DNA"/>
</dbReference>
<dbReference type="KEGG" id="fmr:Fuma_03229"/>
<evidence type="ECO:0000313" key="2">
    <source>
        <dbReference type="Proteomes" id="UP000187735"/>
    </source>
</evidence>
<dbReference type="STRING" id="1891926.Fuma_03229"/>
<accession>A0A1P8WHS2</accession>
<gene>
    <name evidence="1" type="ORF">Fuma_03229</name>
</gene>
<dbReference type="AlphaFoldDB" id="A0A1P8WHS2"/>
<sequence length="118" mass="12115">MLSSTVSGHAATSGCEFRSASTPADVENLLKEQTNVLLLVDLGLAGLDVADLASRLPDDVRKTAVAYGPHVHAQKLQAAQQAGLGRVMSRGAFSAGAGQMIADFAATTQNQSNGSNCD</sequence>
<organism evidence="1 2">
    <name type="scientific">Fuerstiella marisgermanici</name>
    <dbReference type="NCBI Taxonomy" id="1891926"/>
    <lineage>
        <taxon>Bacteria</taxon>
        <taxon>Pseudomonadati</taxon>
        <taxon>Planctomycetota</taxon>
        <taxon>Planctomycetia</taxon>
        <taxon>Planctomycetales</taxon>
        <taxon>Planctomycetaceae</taxon>
        <taxon>Fuerstiella</taxon>
    </lineage>
</organism>
<protein>
    <submittedName>
        <fullName evidence="1">Uncharacterized protein</fullName>
    </submittedName>
</protein>
<evidence type="ECO:0000313" key="1">
    <source>
        <dbReference type="EMBL" id="APZ93611.1"/>
    </source>
</evidence>
<dbReference type="Proteomes" id="UP000187735">
    <property type="component" value="Chromosome"/>
</dbReference>
<reference evidence="1 2" key="1">
    <citation type="journal article" date="2016" name="Front. Microbiol.">
        <title>Fuerstia marisgermanicae gen. nov., sp. nov., an Unusual Member of the Phylum Planctomycetes from the German Wadden Sea.</title>
        <authorList>
            <person name="Kohn T."/>
            <person name="Heuer A."/>
            <person name="Jogler M."/>
            <person name="Vollmers J."/>
            <person name="Boedeker C."/>
            <person name="Bunk B."/>
            <person name="Rast P."/>
            <person name="Borchert D."/>
            <person name="Glockner I."/>
            <person name="Freese H.M."/>
            <person name="Klenk H.P."/>
            <person name="Overmann J."/>
            <person name="Kaster A.K."/>
            <person name="Rohde M."/>
            <person name="Wiegand S."/>
            <person name="Jogler C."/>
        </authorList>
    </citation>
    <scope>NUCLEOTIDE SEQUENCE [LARGE SCALE GENOMIC DNA]</scope>
    <source>
        <strain evidence="1 2">NH11</strain>
    </source>
</reference>
<proteinExistence type="predicted"/>
<name>A0A1P8WHS2_9PLAN</name>